<feature type="domain" description="Mce/MlaD" evidence="2">
    <location>
        <begin position="39"/>
        <end position="113"/>
    </location>
</feature>
<protein>
    <submittedName>
        <fullName evidence="3">MCE family protein</fullName>
    </submittedName>
</protein>
<comment type="caution">
    <text evidence="3">The sequence shown here is derived from an EMBL/GenBank/DDBJ whole genome shotgun (WGS) entry which is preliminary data.</text>
</comment>
<evidence type="ECO:0000313" key="4">
    <source>
        <dbReference type="Proteomes" id="UP000707731"/>
    </source>
</evidence>
<dbReference type="InterPro" id="IPR003399">
    <property type="entry name" value="Mce/MlaD"/>
</dbReference>
<feature type="region of interest" description="Disordered" evidence="1">
    <location>
        <begin position="461"/>
        <end position="485"/>
    </location>
</feature>
<dbReference type="InterPro" id="IPR005693">
    <property type="entry name" value="Mce"/>
</dbReference>
<keyword evidence="4" id="KW-1185">Reference proteome</keyword>
<dbReference type="Pfam" id="PF02470">
    <property type="entry name" value="MlaD"/>
    <property type="match status" value="1"/>
</dbReference>
<name>A0ABS0D6Q0_9NOCA</name>
<dbReference type="Proteomes" id="UP000707731">
    <property type="component" value="Unassembled WGS sequence"/>
</dbReference>
<feature type="region of interest" description="Disordered" evidence="1">
    <location>
        <begin position="398"/>
        <end position="449"/>
    </location>
</feature>
<evidence type="ECO:0000259" key="2">
    <source>
        <dbReference type="Pfam" id="PF02470"/>
    </source>
</evidence>
<gene>
    <name evidence="3" type="ORF">IU449_06300</name>
</gene>
<dbReference type="EMBL" id="JADLQN010000001">
    <property type="protein sequence ID" value="MBF6354154.1"/>
    <property type="molecule type" value="Genomic_DNA"/>
</dbReference>
<organism evidence="3 4">
    <name type="scientific">Nocardia higoensis</name>
    <dbReference type="NCBI Taxonomy" id="228599"/>
    <lineage>
        <taxon>Bacteria</taxon>
        <taxon>Bacillati</taxon>
        <taxon>Actinomycetota</taxon>
        <taxon>Actinomycetes</taxon>
        <taxon>Mycobacteriales</taxon>
        <taxon>Nocardiaceae</taxon>
        <taxon>Nocardia</taxon>
    </lineage>
</organism>
<dbReference type="InterPro" id="IPR052336">
    <property type="entry name" value="MlaD_Phospholipid_Transporter"/>
</dbReference>
<dbReference type="PANTHER" id="PTHR33371:SF16">
    <property type="entry name" value="MCE-FAMILY PROTEIN MCE3F"/>
    <property type="match status" value="1"/>
</dbReference>
<dbReference type="NCBIfam" id="TIGR00996">
    <property type="entry name" value="Mtu_fam_mce"/>
    <property type="match status" value="1"/>
</dbReference>
<accession>A0ABS0D6Q0</accession>
<evidence type="ECO:0000313" key="3">
    <source>
        <dbReference type="EMBL" id="MBF6354154.1"/>
    </source>
</evidence>
<evidence type="ECO:0000256" key="1">
    <source>
        <dbReference type="SAM" id="MobiDB-lite"/>
    </source>
</evidence>
<sequence>MLTRFVRAQLVIFAVLSVLGLTVMGTVYMKLPQLLGVGSITVYLDLPETGGLYRFGNVTYRGVQVGKVTAVDLTDDGVRATLTLDTDHPIPADLEAMVRSVSAVGEQYVELRPRTDQAPYLDEGAVIPLAHTDVPQPVGPMLDSLSAMVGTVPTDRMYDLLGELSTGLGASGHELDALLASGRTLADALERSGPAARTFVQDAVPLLDAQARSLDAVQVWTRSLAGVTGQLVTDDPQLRAILREGPGLATEATRLFESVELTLPVLLANLTSVGQLAVTYNAGLEQLLVLLPPSISMIQTVQPTKNASGLGLGTFRFGNMSEPAACTVGFLPPTEWRSPHETETLDTPDGLYCKLPQDSDIAVRGVRNTPCAGQPGKYAPTAELCHDAEGFVPLATEQPLLGPYPRDPGLEDQGIAPDTRPIPAESPPGDAPASAPASSPADAPAIGAARYDPATGTYLASDGRVYQQGDLATEPNRPWTEMLPH</sequence>
<proteinExistence type="predicted"/>
<reference evidence="3 4" key="1">
    <citation type="submission" date="2020-10" db="EMBL/GenBank/DDBJ databases">
        <title>Identification of Nocardia species via Next-generation sequencing and recognition of intraspecies genetic diversity.</title>
        <authorList>
            <person name="Li P."/>
            <person name="Li P."/>
            <person name="Lu B."/>
        </authorList>
    </citation>
    <scope>NUCLEOTIDE SEQUENCE [LARGE SCALE GENOMIC DNA]</scope>
    <source>
        <strain evidence="3 4">BJ06-0143</strain>
    </source>
</reference>
<dbReference type="PANTHER" id="PTHR33371">
    <property type="entry name" value="INTERMEMBRANE PHOSPHOLIPID TRANSPORT SYSTEM BINDING PROTEIN MLAD-RELATED"/>
    <property type="match status" value="1"/>
</dbReference>
<feature type="compositionally biased region" description="Low complexity" evidence="1">
    <location>
        <begin position="431"/>
        <end position="449"/>
    </location>
</feature>